<gene>
    <name evidence="2" type="ORF">FHS56_001697</name>
</gene>
<sequence>MNRRNLFFFVLFCTAFLRIVNAQNDSLHLPKVHWQAYGDVYFAYDANDPPQQNVVHTLTHPAYHNQFSLSLAYLKASVAQEYWRAVAALATGSYMAVNYASEPEWARYVLEANAGVRLAPKCWFDAGIFSSFLGFESSISADNALYSRSFIAEATPYYESGVRLTYTPTEQWQIIVSVLNGWQRIVDNNQDKAVSAQVQYYPQKELTLSYATFYGNEGVGTTSLWWVHNPFVYYEKEKWSFLLEGFLASAEEEQQNSMAWAVCIMGNYYLTNQWSVSARFEHFQDEKEIFYTTGTPNGFVNTSWAVGITYSPVEQVKCRVECRPFYSKDDIYLKSNTTTSNQSVLISSGISWRF</sequence>
<feature type="signal peptide" evidence="1">
    <location>
        <begin position="1"/>
        <end position="22"/>
    </location>
</feature>
<evidence type="ECO:0008006" key="4">
    <source>
        <dbReference type="Google" id="ProtNLM"/>
    </source>
</evidence>
<dbReference type="AlphaFoldDB" id="A0A846MRH2"/>
<evidence type="ECO:0000313" key="3">
    <source>
        <dbReference type="Proteomes" id="UP000537126"/>
    </source>
</evidence>
<dbReference type="EMBL" id="JAASRN010000002">
    <property type="protein sequence ID" value="NIK74184.1"/>
    <property type="molecule type" value="Genomic_DNA"/>
</dbReference>
<dbReference type="InterPro" id="IPR011486">
    <property type="entry name" value="BBP2"/>
</dbReference>
<dbReference type="Proteomes" id="UP000537126">
    <property type="component" value="Unassembled WGS sequence"/>
</dbReference>
<reference evidence="2 3" key="1">
    <citation type="submission" date="2020-03" db="EMBL/GenBank/DDBJ databases">
        <title>Genomic Encyclopedia of Type Strains, Phase IV (KMG-IV): sequencing the most valuable type-strain genomes for metagenomic binning, comparative biology and taxonomic classification.</title>
        <authorList>
            <person name="Goeker M."/>
        </authorList>
    </citation>
    <scope>NUCLEOTIDE SEQUENCE [LARGE SCALE GENOMIC DNA]</scope>
    <source>
        <strain evidence="2 3">DSM 5718</strain>
    </source>
</reference>
<keyword evidence="3" id="KW-1185">Reference proteome</keyword>
<accession>A0A846MRH2</accession>
<dbReference type="InterPro" id="IPR023614">
    <property type="entry name" value="Porin_dom_sf"/>
</dbReference>
<comment type="caution">
    <text evidence="2">The sequence shown here is derived from an EMBL/GenBank/DDBJ whole genome shotgun (WGS) entry which is preliminary data.</text>
</comment>
<evidence type="ECO:0000313" key="2">
    <source>
        <dbReference type="EMBL" id="NIK74184.1"/>
    </source>
</evidence>
<feature type="chain" id="PRO_5032370520" description="Porin" evidence="1">
    <location>
        <begin position="23"/>
        <end position="354"/>
    </location>
</feature>
<protein>
    <recommendedName>
        <fullName evidence="4">Porin</fullName>
    </recommendedName>
</protein>
<proteinExistence type="predicted"/>
<name>A0A846MRH2_9BACT</name>
<dbReference type="SUPFAM" id="SSF56935">
    <property type="entry name" value="Porins"/>
    <property type="match status" value="1"/>
</dbReference>
<evidence type="ECO:0000256" key="1">
    <source>
        <dbReference type="SAM" id="SignalP"/>
    </source>
</evidence>
<dbReference type="Gene3D" id="2.40.160.10">
    <property type="entry name" value="Porin"/>
    <property type="match status" value="1"/>
</dbReference>
<organism evidence="2 3">
    <name type="scientific">Thermonema lapsum</name>
    <dbReference type="NCBI Taxonomy" id="28195"/>
    <lineage>
        <taxon>Bacteria</taxon>
        <taxon>Pseudomonadati</taxon>
        <taxon>Bacteroidota</taxon>
        <taxon>Cytophagia</taxon>
        <taxon>Cytophagales</taxon>
        <taxon>Thermonemataceae</taxon>
        <taxon>Thermonema</taxon>
    </lineage>
</organism>
<dbReference type="Pfam" id="PF07642">
    <property type="entry name" value="BBP2"/>
    <property type="match status" value="1"/>
</dbReference>
<keyword evidence="1" id="KW-0732">Signal</keyword>
<dbReference type="RefSeq" id="WP_166919605.1">
    <property type="nucleotide sequence ID" value="NZ_JAASRN010000002.1"/>
</dbReference>